<dbReference type="SUPFAM" id="SSF53098">
    <property type="entry name" value="Ribonuclease H-like"/>
    <property type="match status" value="1"/>
</dbReference>
<evidence type="ECO:0000256" key="3">
    <source>
        <dbReference type="ARBA" id="ARBA00022722"/>
    </source>
</evidence>
<comment type="subcellular location">
    <subcellularLocation>
        <location evidence="1">Nucleus</location>
    </subcellularLocation>
</comment>
<dbReference type="Gene3D" id="3.30.420.10">
    <property type="entry name" value="Ribonuclease H-like superfamily/Ribonuclease H"/>
    <property type="match status" value="1"/>
</dbReference>
<evidence type="ECO:0000256" key="8">
    <source>
        <dbReference type="ARBA" id="ARBA00081815"/>
    </source>
</evidence>
<dbReference type="GO" id="GO:0004527">
    <property type="term" value="F:exonuclease activity"/>
    <property type="evidence" value="ECO:0007669"/>
    <property type="project" value="UniProtKB-KW"/>
</dbReference>
<keyword evidence="4" id="KW-0378">Hydrolase</keyword>
<gene>
    <name evidence="11" type="ORF">GDO81_009489</name>
</gene>
<evidence type="ECO:0000256" key="2">
    <source>
        <dbReference type="ARBA" id="ARBA00022552"/>
    </source>
</evidence>
<dbReference type="InterPro" id="IPR036397">
    <property type="entry name" value="RNaseH_sf"/>
</dbReference>
<dbReference type="GO" id="GO:0005730">
    <property type="term" value="C:nucleolus"/>
    <property type="evidence" value="ECO:0007669"/>
    <property type="project" value="UniProtKB-ARBA"/>
</dbReference>
<evidence type="ECO:0000256" key="7">
    <source>
        <dbReference type="ARBA" id="ARBA00025599"/>
    </source>
</evidence>
<reference evidence="11" key="1">
    <citation type="thesis" date="2020" institute="ProQuest LLC" country="789 East Eisenhower Parkway, Ann Arbor, MI, USA">
        <title>Comparative Genomics and Chromosome Evolution.</title>
        <authorList>
            <person name="Mudd A.B."/>
        </authorList>
    </citation>
    <scope>NUCLEOTIDE SEQUENCE</scope>
    <source>
        <strain evidence="11">237g6f4</strain>
        <tissue evidence="11">Blood</tissue>
    </source>
</reference>
<feature type="domain" description="Exonuclease" evidence="10">
    <location>
        <begin position="109"/>
        <end position="275"/>
    </location>
</feature>
<comment type="function">
    <text evidence="7">Exoribonuclease involved in ribosome biosynthesis. Involved in the processing of ITS1, the internal transcribed spacer localized between the 18S and 5.8S rRNAs.</text>
</comment>
<name>A0AAV7BRA8_ENGPU</name>
<accession>A0AAV7BRA8</accession>
<keyword evidence="6" id="KW-0539">Nucleus</keyword>
<keyword evidence="5" id="KW-0269">Exonuclease</keyword>
<dbReference type="AlphaFoldDB" id="A0AAV7BRA8"/>
<proteinExistence type="predicted"/>
<evidence type="ECO:0000313" key="12">
    <source>
        <dbReference type="Proteomes" id="UP000824782"/>
    </source>
</evidence>
<evidence type="ECO:0000259" key="10">
    <source>
        <dbReference type="SMART" id="SM00479"/>
    </source>
</evidence>
<evidence type="ECO:0000256" key="5">
    <source>
        <dbReference type="ARBA" id="ARBA00022839"/>
    </source>
</evidence>
<dbReference type="Proteomes" id="UP000824782">
    <property type="component" value="Unassembled WGS sequence"/>
</dbReference>
<keyword evidence="12" id="KW-1185">Reference proteome</keyword>
<sequence>MDCTTSSDPFHEFSGSVDYLKASKLKRPVHKHNDKEYEKRRLIMKIKSCLSHKAFQMERKLLEKTKSEEPSVSPAKYSPACVGDSGSSMAGSSPPSPVSFPSLSQKLRYYVAIDCEMVGCGPQGKISELARCSIVNYKGETIYDKYIKPEQPITCYRTRWSGITPKHMLKAVPFKTARKEILNLLNCKIVIGHAIHNDFKVLKYYHPEKLTRDTIKIRQLYKKAGLQRRQAVSLKKFAAIVLRKKIQVGHKGHSSVEDARTTMELFKSVEDELEDEQLPHEEFFSDLYWPTAITEEYK</sequence>
<dbReference type="GO" id="GO:0003676">
    <property type="term" value="F:nucleic acid binding"/>
    <property type="evidence" value="ECO:0007669"/>
    <property type="project" value="InterPro"/>
</dbReference>
<protein>
    <recommendedName>
        <fullName evidence="8">Exonuclease XPMC2</fullName>
    </recommendedName>
    <alternativeName>
        <fullName evidence="9">Prevents mitotic catastrophe 2 protein</fullName>
    </alternativeName>
</protein>
<dbReference type="FunFam" id="3.30.420.10:FF:000007">
    <property type="entry name" value="Interferon-stimulated exonuclease gene 20"/>
    <property type="match status" value="1"/>
</dbReference>
<organism evidence="11 12">
    <name type="scientific">Engystomops pustulosus</name>
    <name type="common">Tungara frog</name>
    <name type="synonym">Physalaemus pustulosus</name>
    <dbReference type="NCBI Taxonomy" id="76066"/>
    <lineage>
        <taxon>Eukaryota</taxon>
        <taxon>Metazoa</taxon>
        <taxon>Chordata</taxon>
        <taxon>Craniata</taxon>
        <taxon>Vertebrata</taxon>
        <taxon>Euteleostomi</taxon>
        <taxon>Amphibia</taxon>
        <taxon>Batrachia</taxon>
        <taxon>Anura</taxon>
        <taxon>Neobatrachia</taxon>
        <taxon>Hyloidea</taxon>
        <taxon>Leptodactylidae</taxon>
        <taxon>Leiuperinae</taxon>
        <taxon>Engystomops</taxon>
    </lineage>
</organism>
<keyword evidence="3" id="KW-0540">Nuclease</keyword>
<dbReference type="EMBL" id="WNYA01000004">
    <property type="protein sequence ID" value="KAG8575247.1"/>
    <property type="molecule type" value="Genomic_DNA"/>
</dbReference>
<evidence type="ECO:0000256" key="1">
    <source>
        <dbReference type="ARBA" id="ARBA00004123"/>
    </source>
</evidence>
<dbReference type="PANTHER" id="PTHR12801">
    <property type="entry name" value="RNA EXONUCLEASE REXO1 / RECO3 FAMILY MEMBER-RELATED"/>
    <property type="match status" value="1"/>
</dbReference>
<evidence type="ECO:0000256" key="9">
    <source>
        <dbReference type="ARBA" id="ARBA00082963"/>
    </source>
</evidence>
<evidence type="ECO:0000313" key="11">
    <source>
        <dbReference type="EMBL" id="KAG8575247.1"/>
    </source>
</evidence>
<dbReference type="InterPro" id="IPR013520">
    <property type="entry name" value="Ribonucl_H"/>
</dbReference>
<comment type="caution">
    <text evidence="11">The sequence shown here is derived from an EMBL/GenBank/DDBJ whole genome shotgun (WGS) entry which is preliminary data.</text>
</comment>
<evidence type="ECO:0000256" key="4">
    <source>
        <dbReference type="ARBA" id="ARBA00022801"/>
    </source>
</evidence>
<dbReference type="InterPro" id="IPR012337">
    <property type="entry name" value="RNaseH-like_sf"/>
</dbReference>
<dbReference type="PANTHER" id="PTHR12801:SF45">
    <property type="entry name" value="RNA EXONUCLEASE 4"/>
    <property type="match status" value="1"/>
</dbReference>
<dbReference type="EMBL" id="WNYA01000004">
    <property type="protein sequence ID" value="KAG8575246.1"/>
    <property type="molecule type" value="Genomic_DNA"/>
</dbReference>
<dbReference type="SMART" id="SM00479">
    <property type="entry name" value="EXOIII"/>
    <property type="match status" value="1"/>
</dbReference>
<dbReference type="Pfam" id="PF00929">
    <property type="entry name" value="RNase_T"/>
    <property type="match status" value="1"/>
</dbReference>
<evidence type="ECO:0000256" key="6">
    <source>
        <dbReference type="ARBA" id="ARBA00023242"/>
    </source>
</evidence>
<dbReference type="InterPro" id="IPR047021">
    <property type="entry name" value="REXO1/3/4-like"/>
</dbReference>
<dbReference type="GO" id="GO:0006364">
    <property type="term" value="P:rRNA processing"/>
    <property type="evidence" value="ECO:0007669"/>
    <property type="project" value="UniProtKB-KW"/>
</dbReference>
<keyword evidence="2" id="KW-0698">rRNA processing</keyword>